<dbReference type="PANTHER" id="PTHR45712:SF1">
    <property type="entry name" value="NEPHROCAN"/>
    <property type="match status" value="1"/>
</dbReference>
<evidence type="ECO:0000256" key="8">
    <source>
        <dbReference type="SAM" id="MobiDB-lite"/>
    </source>
</evidence>
<dbReference type="PANTHER" id="PTHR45712">
    <property type="entry name" value="AGAP008170-PA"/>
    <property type="match status" value="1"/>
</dbReference>
<accession>L8HDU2</accession>
<keyword evidence="5 6" id="KW-0904">Protein phosphatase</keyword>
<keyword evidence="7" id="KW-0175">Coiled coil</keyword>
<evidence type="ECO:0000256" key="3">
    <source>
        <dbReference type="ARBA" id="ARBA00022737"/>
    </source>
</evidence>
<gene>
    <name evidence="10" type="ORF">ACA1_069440</name>
</gene>
<evidence type="ECO:0000313" key="10">
    <source>
        <dbReference type="EMBL" id="ELR23360.1"/>
    </source>
</evidence>
<dbReference type="GeneID" id="14924333"/>
<dbReference type="KEGG" id="acan:ACA1_069440"/>
<dbReference type="InterPro" id="IPR000222">
    <property type="entry name" value="PP2C_BS"/>
</dbReference>
<dbReference type="PROSITE" id="PS01032">
    <property type="entry name" value="PPM_1"/>
    <property type="match status" value="1"/>
</dbReference>
<dbReference type="OMA" id="CHGANIT"/>
<feature type="coiled-coil region" evidence="7">
    <location>
        <begin position="5"/>
        <end position="32"/>
    </location>
</feature>
<evidence type="ECO:0000256" key="5">
    <source>
        <dbReference type="ARBA" id="ARBA00022912"/>
    </source>
</evidence>
<dbReference type="SMART" id="SM00365">
    <property type="entry name" value="LRR_SD22"/>
    <property type="match status" value="9"/>
</dbReference>
<feature type="region of interest" description="Disordered" evidence="8">
    <location>
        <begin position="103"/>
        <end position="124"/>
    </location>
</feature>
<dbReference type="Pfam" id="PF13855">
    <property type="entry name" value="LRR_8"/>
    <property type="match status" value="2"/>
</dbReference>
<keyword evidence="1" id="KW-0433">Leucine-rich repeat</keyword>
<dbReference type="InterPro" id="IPR036457">
    <property type="entry name" value="PPM-type-like_dom_sf"/>
</dbReference>
<dbReference type="OrthoDB" id="676979at2759"/>
<feature type="region of interest" description="Disordered" evidence="8">
    <location>
        <begin position="36"/>
        <end position="82"/>
    </location>
</feature>
<organism evidence="10 11">
    <name type="scientific">Acanthamoeba castellanii (strain ATCC 30010 / Neff)</name>
    <dbReference type="NCBI Taxonomy" id="1257118"/>
    <lineage>
        <taxon>Eukaryota</taxon>
        <taxon>Amoebozoa</taxon>
        <taxon>Discosea</taxon>
        <taxon>Longamoebia</taxon>
        <taxon>Centramoebida</taxon>
        <taxon>Acanthamoebidae</taxon>
        <taxon>Acanthamoeba</taxon>
    </lineage>
</organism>
<dbReference type="GO" id="GO:0046872">
    <property type="term" value="F:metal ion binding"/>
    <property type="evidence" value="ECO:0007669"/>
    <property type="project" value="UniProtKB-KW"/>
</dbReference>
<dbReference type="PROSITE" id="PS51450">
    <property type="entry name" value="LRR"/>
    <property type="match status" value="2"/>
</dbReference>
<comment type="similarity">
    <text evidence="6">Belongs to the PP2C family.</text>
</comment>
<sequence length="895" mass="97620">MGDATEALEQELAALKEQLLEWKGRYETIHEERLALERKLNDEVSPTPAAPGAGKAEEEEENAKTAESAQPDRPRGRVAPPAIVGRERVSSVSEEVFATPVPLTEAPARPPPRVAPPRPGTRVPVLDRSKKELKEWDPVEILGKKWLKKLYLFQNHLATIPAEIAEFTELQALDLKYNRIKEWPTALCSVTTLAELLLAGNRVRSFPPADDMAKLAALKKLDLSQNGLREFPEALCSLPALADLALDRNYLEGLSPAIGHLSSLTRLSIKANSLKSLPEELCDLEYLQELCIADNQVTSLPEGLGKLVNLQKLDISENAITALPADVSGLTALQKLNAKRNKIECIPESATVTETGGFYSLTELNLAHNQLESWSSALWTSEALQVVNLTANRLPEVPAEISYLYNLTHLHLNANRITVVANELGQLAALDTLELSFNDLEAVPADLGYLAALRVLSLGYNRLSGEALPDLSALSALEQLFLAGNPLQHVPGWVGSLPALSQLHLHLVRPSSLLFTGENAPGHGLYLAELEELPEELCGLPSLQYLDVSGNKLKALPAKLPELSGLQRLIACHNALETEGVPDGVDDLRELEEIDLSYNQLKTVPESVHYLKDRAHILLQGNPLDEETLRSYHTHTWTPSKRFKVSSAEIIGRRPTMEDALSLQGHFQGREDVDFFGLFDGHAGRGVAEYCADHVHTVVLDKLKGGSDTQAALKDCWVNVNSGLKAQLDGGDTSLRHAGATAVAAVVEGQRLIVSNVGDSRAVVGRAGKGIRISKDHKPNLHEEEERIFNLGGYVVGETARVNGQLAVSRAIGDFYLHPYVSFEPHVASLDLTPEDSVLIIACDGVWDEVDDDTAIELAAQVASADPFVISCRIRDYAYLLGSDDNISVITILLK</sequence>
<dbReference type="SMART" id="SM00364">
    <property type="entry name" value="LRR_BAC"/>
    <property type="match status" value="8"/>
</dbReference>
<dbReference type="SMART" id="SM00369">
    <property type="entry name" value="LRR_TYP"/>
    <property type="match status" value="11"/>
</dbReference>
<name>L8HDU2_ACACF</name>
<dbReference type="EMBL" id="KB007857">
    <property type="protein sequence ID" value="ELR23360.1"/>
    <property type="molecule type" value="Genomic_DNA"/>
</dbReference>
<evidence type="ECO:0000256" key="4">
    <source>
        <dbReference type="ARBA" id="ARBA00022801"/>
    </source>
</evidence>
<evidence type="ECO:0000313" key="11">
    <source>
        <dbReference type="Proteomes" id="UP000011083"/>
    </source>
</evidence>
<dbReference type="InterPro" id="IPR001611">
    <property type="entry name" value="Leu-rich_rpt"/>
</dbReference>
<evidence type="ECO:0000256" key="2">
    <source>
        <dbReference type="ARBA" id="ARBA00022723"/>
    </source>
</evidence>
<keyword evidence="11" id="KW-1185">Reference proteome</keyword>
<dbReference type="Gene3D" id="3.80.10.10">
    <property type="entry name" value="Ribonuclease Inhibitor"/>
    <property type="match status" value="2"/>
</dbReference>
<dbReference type="AlphaFoldDB" id="L8HDU2"/>
<dbReference type="GO" id="GO:0005615">
    <property type="term" value="C:extracellular space"/>
    <property type="evidence" value="ECO:0007669"/>
    <property type="project" value="TreeGrafter"/>
</dbReference>
<reference evidence="10 11" key="1">
    <citation type="journal article" date="2013" name="Genome Biol.">
        <title>Genome of Acanthamoeba castellanii highlights extensive lateral gene transfer and early evolution of tyrosine kinase signaling.</title>
        <authorList>
            <person name="Clarke M."/>
            <person name="Lohan A.J."/>
            <person name="Liu B."/>
            <person name="Lagkouvardos I."/>
            <person name="Roy S."/>
            <person name="Zafar N."/>
            <person name="Bertelli C."/>
            <person name="Schilde C."/>
            <person name="Kianianmomeni A."/>
            <person name="Burglin T.R."/>
            <person name="Frech C."/>
            <person name="Turcotte B."/>
            <person name="Kopec K.O."/>
            <person name="Synnott J.M."/>
            <person name="Choo C."/>
            <person name="Paponov I."/>
            <person name="Finkler A."/>
            <person name="Soon Heng Tan C."/>
            <person name="Hutchins A.P."/>
            <person name="Weinmeier T."/>
            <person name="Rattei T."/>
            <person name="Chu J.S."/>
            <person name="Gimenez G."/>
            <person name="Irimia M."/>
            <person name="Rigden D.J."/>
            <person name="Fitzpatrick D.A."/>
            <person name="Lorenzo-Morales J."/>
            <person name="Bateman A."/>
            <person name="Chiu C.H."/>
            <person name="Tang P."/>
            <person name="Hegemann P."/>
            <person name="Fromm H."/>
            <person name="Raoult D."/>
            <person name="Greub G."/>
            <person name="Miranda-Saavedra D."/>
            <person name="Chen N."/>
            <person name="Nash P."/>
            <person name="Ginger M.L."/>
            <person name="Horn M."/>
            <person name="Schaap P."/>
            <person name="Caler L."/>
            <person name="Loftus B."/>
        </authorList>
    </citation>
    <scope>NUCLEOTIDE SEQUENCE [LARGE SCALE GENOMIC DNA]</scope>
    <source>
        <strain evidence="10 11">Neff</strain>
    </source>
</reference>
<dbReference type="SUPFAM" id="SSF81606">
    <property type="entry name" value="PP2C-like"/>
    <property type="match status" value="1"/>
</dbReference>
<keyword evidence="4 6" id="KW-0378">Hydrolase</keyword>
<evidence type="ECO:0000259" key="9">
    <source>
        <dbReference type="PROSITE" id="PS51746"/>
    </source>
</evidence>
<dbReference type="Gene3D" id="3.60.40.10">
    <property type="entry name" value="PPM-type phosphatase domain"/>
    <property type="match status" value="1"/>
</dbReference>
<dbReference type="RefSeq" id="XP_004352888.1">
    <property type="nucleotide sequence ID" value="XM_004352836.1"/>
</dbReference>
<dbReference type="SUPFAM" id="SSF52058">
    <property type="entry name" value="L domain-like"/>
    <property type="match status" value="2"/>
</dbReference>
<protein>
    <submittedName>
        <fullName evidence="10">Protein phosphatase 2C domain containing protein</fullName>
    </submittedName>
</protein>
<proteinExistence type="inferred from homology"/>
<dbReference type="InterPro" id="IPR003591">
    <property type="entry name" value="Leu-rich_rpt_typical-subtyp"/>
</dbReference>
<dbReference type="STRING" id="1257118.L8HDU2"/>
<dbReference type="CDD" id="cd00143">
    <property type="entry name" value="PP2Cc"/>
    <property type="match status" value="1"/>
</dbReference>
<keyword evidence="2" id="KW-0479">Metal-binding</keyword>
<evidence type="ECO:0000256" key="6">
    <source>
        <dbReference type="RuleBase" id="RU003465"/>
    </source>
</evidence>
<keyword evidence="3" id="KW-0677">Repeat</keyword>
<dbReference type="Pfam" id="PF00560">
    <property type="entry name" value="LRR_1"/>
    <property type="match status" value="1"/>
</dbReference>
<dbReference type="InterPro" id="IPR001932">
    <property type="entry name" value="PPM-type_phosphatase-like_dom"/>
</dbReference>
<dbReference type="VEuPathDB" id="AmoebaDB:ACA1_069440"/>
<feature type="domain" description="PPM-type phosphatase" evidence="9">
    <location>
        <begin position="644"/>
        <end position="894"/>
    </location>
</feature>
<feature type="compositionally biased region" description="Pro residues" evidence="8">
    <location>
        <begin position="108"/>
        <end position="119"/>
    </location>
</feature>
<evidence type="ECO:0000256" key="1">
    <source>
        <dbReference type="ARBA" id="ARBA00022614"/>
    </source>
</evidence>
<dbReference type="GO" id="GO:0004721">
    <property type="term" value="F:phosphoprotein phosphatase activity"/>
    <property type="evidence" value="ECO:0007669"/>
    <property type="project" value="UniProtKB-KW"/>
</dbReference>
<dbReference type="Pfam" id="PF00481">
    <property type="entry name" value="PP2C"/>
    <property type="match status" value="1"/>
</dbReference>
<dbReference type="InterPro" id="IPR032675">
    <property type="entry name" value="LRR_dom_sf"/>
</dbReference>
<evidence type="ECO:0000256" key="7">
    <source>
        <dbReference type="SAM" id="Coils"/>
    </source>
</evidence>
<dbReference type="SMART" id="SM00332">
    <property type="entry name" value="PP2Cc"/>
    <property type="match status" value="1"/>
</dbReference>
<dbReference type="InterPro" id="IPR050333">
    <property type="entry name" value="SLRP"/>
</dbReference>
<dbReference type="PROSITE" id="PS51746">
    <property type="entry name" value="PPM_2"/>
    <property type="match status" value="1"/>
</dbReference>
<dbReference type="Proteomes" id="UP000011083">
    <property type="component" value="Unassembled WGS sequence"/>
</dbReference>